<proteinExistence type="predicted"/>
<evidence type="ECO:0000256" key="1">
    <source>
        <dbReference type="SAM" id="SignalP"/>
    </source>
</evidence>
<dbReference type="Proteomes" id="UP000181897">
    <property type="component" value="Chromosome"/>
</dbReference>
<dbReference type="AlphaFoldDB" id="A0A1J0WFB0"/>
<evidence type="ECO:0008006" key="4">
    <source>
        <dbReference type="Google" id="ProtNLM"/>
    </source>
</evidence>
<gene>
    <name evidence="2" type="ORF">BOO69_05905</name>
</gene>
<feature type="chain" id="PRO_5012927081" description="SH3 domain-containing protein" evidence="1">
    <location>
        <begin position="20"/>
        <end position="99"/>
    </location>
</feature>
<evidence type="ECO:0000313" key="3">
    <source>
        <dbReference type="Proteomes" id="UP000181897"/>
    </source>
</evidence>
<dbReference type="EMBL" id="CP018076">
    <property type="protein sequence ID" value="APE43005.1"/>
    <property type="molecule type" value="Genomic_DNA"/>
</dbReference>
<sequence length="99" mass="10263">MRGMIGAVLAASVTVCGCAAPSAGILPGRYEVFGVEEGDMLKLRAGPGTGFVELLGMPNGTEVDVGRCESTGATRWCEVTLADARGATGYASYAYLRRK</sequence>
<evidence type="ECO:0000313" key="2">
    <source>
        <dbReference type="EMBL" id="APE43005.1"/>
    </source>
</evidence>
<dbReference type="KEGG" id="suam:BOO69_05905"/>
<dbReference type="RefSeq" id="WP_071971180.1">
    <property type="nucleotide sequence ID" value="NZ_CP018076.1"/>
</dbReference>
<name>A0A1J0WFB0_9RHOB</name>
<keyword evidence="3" id="KW-1185">Reference proteome</keyword>
<protein>
    <recommendedName>
        <fullName evidence="4">SH3 domain-containing protein</fullName>
    </recommendedName>
</protein>
<organism evidence="2 3">
    <name type="scientific">Sulfitobacter alexandrii</name>
    <dbReference type="NCBI Taxonomy" id="1917485"/>
    <lineage>
        <taxon>Bacteria</taxon>
        <taxon>Pseudomonadati</taxon>
        <taxon>Pseudomonadota</taxon>
        <taxon>Alphaproteobacteria</taxon>
        <taxon>Rhodobacterales</taxon>
        <taxon>Roseobacteraceae</taxon>
        <taxon>Sulfitobacter</taxon>
    </lineage>
</organism>
<feature type="signal peptide" evidence="1">
    <location>
        <begin position="1"/>
        <end position="19"/>
    </location>
</feature>
<dbReference type="STRING" id="1917485.BOO69_05905"/>
<dbReference type="OrthoDB" id="8451772at2"/>
<reference evidence="2 3" key="1">
    <citation type="submission" date="2016-11" db="EMBL/GenBank/DDBJ databases">
        <title>Complete genome sequence of Sulfitobacter sp. AM1-D1, a toxic bacteria associated with marine dinoflagellate Alexandrium minutum in East China Sea.</title>
        <authorList>
            <person name="Yang Q."/>
            <person name="Zhang X."/>
            <person name="Tian X."/>
        </authorList>
    </citation>
    <scope>NUCLEOTIDE SEQUENCE [LARGE SCALE GENOMIC DNA]</scope>
    <source>
        <strain evidence="2 3">AM1-D1</strain>
    </source>
</reference>
<dbReference type="Gene3D" id="2.30.30.40">
    <property type="entry name" value="SH3 Domains"/>
    <property type="match status" value="1"/>
</dbReference>
<keyword evidence="1" id="KW-0732">Signal</keyword>
<accession>A0A1J0WFB0</accession>
<dbReference type="PROSITE" id="PS51257">
    <property type="entry name" value="PROKAR_LIPOPROTEIN"/>
    <property type="match status" value="1"/>
</dbReference>